<dbReference type="PATRIC" id="fig|556287.9.peg.825"/>
<gene>
    <name evidence="1" type="ORF">DJ66_0799</name>
</gene>
<evidence type="ECO:0000313" key="2">
    <source>
        <dbReference type="Proteomes" id="UP000033731"/>
    </source>
</evidence>
<dbReference type="AlphaFoldDB" id="A0A0F4VLB3"/>
<comment type="caution">
    <text evidence="1">The sequence shown here is derived from an EMBL/GenBank/DDBJ whole genome shotgun (WGS) entry which is preliminary data.</text>
</comment>
<protein>
    <submittedName>
        <fullName evidence="1">Uncharacterized protein</fullName>
    </submittedName>
</protein>
<dbReference type="EMBL" id="JMTK01000002">
    <property type="protein sequence ID" value="KJZ82065.1"/>
    <property type="molecule type" value="Genomic_DNA"/>
</dbReference>
<name>A0A0F4VLB3_9HYPH</name>
<reference evidence="1 2" key="1">
    <citation type="journal article" date="2015" name="Phytopathology">
        <title>Genomes of Candidatus Liberibacter solanacearum haplotype A from New Zealand and the USA suggest significant genome plasticity in the species.</title>
        <authorList>
            <person name="Thompson S.M."/>
            <person name="Johnson C.P."/>
            <person name="Lu A.Y."/>
            <person name="Frampton R.A."/>
            <person name="Sullivan K.L."/>
            <person name="Fiers M.W."/>
            <person name="Crowhurst R.N."/>
            <person name="Pitman A.R."/>
            <person name="Scott I."/>
            <person name="Gudmestad N.C."/>
            <person name="Smith G.R."/>
        </authorList>
    </citation>
    <scope>NUCLEOTIDE SEQUENCE [LARGE SCALE GENOMIC DNA]</scope>
    <source>
        <strain evidence="1 2">LsoNZ1</strain>
    </source>
</reference>
<keyword evidence="2" id="KW-1185">Reference proteome</keyword>
<organism evidence="1 2">
    <name type="scientific">Candidatus Liberibacter solanacearum</name>
    <dbReference type="NCBI Taxonomy" id="556287"/>
    <lineage>
        <taxon>Bacteria</taxon>
        <taxon>Pseudomonadati</taxon>
        <taxon>Pseudomonadota</taxon>
        <taxon>Alphaproteobacteria</taxon>
        <taxon>Hyphomicrobiales</taxon>
        <taxon>Rhizobiaceae</taxon>
        <taxon>Liberibacter</taxon>
    </lineage>
</organism>
<evidence type="ECO:0000313" key="1">
    <source>
        <dbReference type="EMBL" id="KJZ82065.1"/>
    </source>
</evidence>
<dbReference type="Proteomes" id="UP000033731">
    <property type="component" value="Unassembled WGS sequence"/>
</dbReference>
<sequence>MRTAIKPYPIAVTPDSGCKNFLIIYHSLKMIPKLKIDKNNS</sequence>
<accession>A0A0F4VLB3</accession>
<proteinExistence type="predicted"/>